<organism evidence="2 3">
    <name type="scientific">Shinella granuli</name>
    <dbReference type="NCBI Taxonomy" id="323621"/>
    <lineage>
        <taxon>Bacteria</taxon>
        <taxon>Pseudomonadati</taxon>
        <taxon>Pseudomonadota</taxon>
        <taxon>Alphaproteobacteria</taxon>
        <taxon>Hyphomicrobiales</taxon>
        <taxon>Rhizobiaceae</taxon>
        <taxon>Shinella</taxon>
    </lineage>
</organism>
<dbReference type="Pfam" id="PF00903">
    <property type="entry name" value="Glyoxalase"/>
    <property type="match status" value="1"/>
</dbReference>
<comment type="caution">
    <text evidence="2">The sequence shown here is derived from an EMBL/GenBank/DDBJ whole genome shotgun (WGS) entry which is preliminary data.</text>
</comment>
<name>A0A4R2C3U8_SHIGR</name>
<evidence type="ECO:0000313" key="3">
    <source>
        <dbReference type="Proteomes" id="UP000295351"/>
    </source>
</evidence>
<proteinExistence type="predicted"/>
<protein>
    <submittedName>
        <fullName evidence="2">Glyoxalase/bleomycin resistance protein/dioxygenase superfamily protein</fullName>
    </submittedName>
</protein>
<keyword evidence="2" id="KW-0223">Dioxygenase</keyword>
<keyword evidence="3" id="KW-1185">Reference proteome</keyword>
<evidence type="ECO:0000259" key="1">
    <source>
        <dbReference type="PROSITE" id="PS51819"/>
    </source>
</evidence>
<accession>A0A4R2C3U8</accession>
<dbReference type="Gene3D" id="3.30.720.120">
    <property type="match status" value="1"/>
</dbReference>
<dbReference type="InterPro" id="IPR029068">
    <property type="entry name" value="Glyas_Bleomycin-R_OHBP_Dase"/>
</dbReference>
<feature type="domain" description="VOC" evidence="1">
    <location>
        <begin position="4"/>
        <end position="117"/>
    </location>
</feature>
<dbReference type="InterPro" id="IPR004360">
    <property type="entry name" value="Glyas_Fos-R_dOase_dom"/>
</dbReference>
<dbReference type="PROSITE" id="PS51819">
    <property type="entry name" value="VOC"/>
    <property type="match status" value="1"/>
</dbReference>
<dbReference type="EMBL" id="SLVX01000036">
    <property type="protein sequence ID" value="TCN34355.1"/>
    <property type="molecule type" value="Genomic_DNA"/>
</dbReference>
<evidence type="ECO:0000313" key="2">
    <source>
        <dbReference type="EMBL" id="TCN34355.1"/>
    </source>
</evidence>
<reference evidence="2 3" key="1">
    <citation type="submission" date="2019-03" db="EMBL/GenBank/DDBJ databases">
        <title>Genomic Encyclopedia of Type Strains, Phase IV (KMG-IV): sequencing the most valuable type-strain genomes for metagenomic binning, comparative biology and taxonomic classification.</title>
        <authorList>
            <person name="Goeker M."/>
        </authorList>
    </citation>
    <scope>NUCLEOTIDE SEQUENCE [LARGE SCALE GENOMIC DNA]</scope>
    <source>
        <strain evidence="2 3">DSM 18401</strain>
    </source>
</reference>
<dbReference type="AlphaFoldDB" id="A0A4R2C3U8"/>
<dbReference type="RefSeq" id="WP_133036846.1">
    <property type="nucleotide sequence ID" value="NZ_BAABEI010000008.1"/>
</dbReference>
<keyword evidence="2" id="KW-0560">Oxidoreductase</keyword>
<dbReference type="GO" id="GO:0051213">
    <property type="term" value="F:dioxygenase activity"/>
    <property type="evidence" value="ECO:0007669"/>
    <property type="project" value="UniProtKB-KW"/>
</dbReference>
<dbReference type="Gene3D" id="3.30.720.110">
    <property type="match status" value="1"/>
</dbReference>
<sequence>MQPTTASPAITTPHVAASRAFYIKHFGARLVFDCGWFISLEFAPGLSLQFMEPQPEQPACNPTGLTYNFRVADVDETYNELLATGLTPDTPPEDHPWGDRGFALRDPNGVMLYIYSDREPAPEFRTAFLGGADA</sequence>
<dbReference type="Proteomes" id="UP000295351">
    <property type="component" value="Unassembled WGS sequence"/>
</dbReference>
<gene>
    <name evidence="2" type="ORF">EV665_13616</name>
</gene>
<dbReference type="SUPFAM" id="SSF54593">
    <property type="entry name" value="Glyoxalase/Bleomycin resistance protein/Dihydroxybiphenyl dioxygenase"/>
    <property type="match status" value="1"/>
</dbReference>
<dbReference type="InterPro" id="IPR037523">
    <property type="entry name" value="VOC_core"/>
</dbReference>